<evidence type="ECO:0000313" key="2">
    <source>
        <dbReference type="Proteomes" id="UP000257067"/>
    </source>
</evidence>
<sequence length="234" mass="26770">MKVLFSPSEGKIFPTLEGKMSEKISKIYKSYFDFTQSATERELGKMMGYSKLCDITQALGVITSFPKLSSAIELYNGVAYDALAYHTLKEEERVWINRHTLIFSNLFGAVGAEELLPFYKLKQGEGFSAFSSKEIYKACERELDEVLNEEFVLDLRAEFYKKLYMPKVHHFSMEFYKNGKKVSHFGKYYRGIVLRELAKCKGMEGIEEALEQYGLLSSGSKNSKICTTLTFTLS</sequence>
<keyword evidence="2" id="KW-1185">Reference proteome</keyword>
<reference evidence="1 2" key="1">
    <citation type="submission" date="2018-04" db="EMBL/GenBank/DDBJ databases">
        <title>Novel Campyloabacter and Helicobacter Species and Strains.</title>
        <authorList>
            <person name="Mannion A.J."/>
            <person name="Shen Z."/>
            <person name="Fox J.G."/>
        </authorList>
    </citation>
    <scope>NUCLEOTIDE SEQUENCE [LARGE SCALE GENOMIC DNA]</scope>
    <source>
        <strain evidence="1 2">ATCC 700242</strain>
    </source>
</reference>
<evidence type="ECO:0000313" key="1">
    <source>
        <dbReference type="EMBL" id="RDU69455.1"/>
    </source>
</evidence>
<dbReference type="EMBL" id="NXLU01000002">
    <property type="protein sequence ID" value="RDU69455.1"/>
    <property type="molecule type" value="Genomic_DNA"/>
</dbReference>
<dbReference type="Proteomes" id="UP000257067">
    <property type="component" value="Unassembled WGS sequence"/>
</dbReference>
<dbReference type="OrthoDB" id="3210767at2"/>
<name>A0A3D8IX22_9HELI</name>
<dbReference type="RefSeq" id="WP_104724593.1">
    <property type="nucleotide sequence ID" value="NZ_FZNE01000003.1"/>
</dbReference>
<dbReference type="GO" id="GO:0005829">
    <property type="term" value="C:cytosol"/>
    <property type="evidence" value="ECO:0007669"/>
    <property type="project" value="TreeGrafter"/>
</dbReference>
<dbReference type="PANTHER" id="PTHR30283">
    <property type="entry name" value="PEROXIDE STRESS RESPONSE PROTEIN YAAA"/>
    <property type="match status" value="1"/>
</dbReference>
<gene>
    <name evidence="1" type="ORF">CQA62_02060</name>
</gene>
<dbReference type="PANTHER" id="PTHR30283:SF4">
    <property type="entry name" value="PEROXIDE STRESS RESISTANCE PROTEIN YAAA"/>
    <property type="match status" value="1"/>
</dbReference>
<dbReference type="AlphaFoldDB" id="A0A3D8IX22"/>
<comment type="caution">
    <text evidence="1">The sequence shown here is derived from an EMBL/GenBank/DDBJ whole genome shotgun (WGS) entry which is preliminary data.</text>
</comment>
<dbReference type="GO" id="GO:0033194">
    <property type="term" value="P:response to hydroperoxide"/>
    <property type="evidence" value="ECO:0007669"/>
    <property type="project" value="TreeGrafter"/>
</dbReference>
<dbReference type="InterPro" id="IPR005583">
    <property type="entry name" value="YaaA"/>
</dbReference>
<protein>
    <submittedName>
        <fullName evidence="1">Peroxide stress protein YaaA</fullName>
    </submittedName>
</protein>
<accession>A0A3D8IX22</accession>
<dbReference type="Pfam" id="PF03883">
    <property type="entry name" value="H2O2_YaaD"/>
    <property type="match status" value="1"/>
</dbReference>
<proteinExistence type="predicted"/>
<organism evidence="1 2">
    <name type="scientific">Helicobacter cholecystus</name>
    <dbReference type="NCBI Taxonomy" id="45498"/>
    <lineage>
        <taxon>Bacteria</taxon>
        <taxon>Pseudomonadati</taxon>
        <taxon>Campylobacterota</taxon>
        <taxon>Epsilonproteobacteria</taxon>
        <taxon>Campylobacterales</taxon>
        <taxon>Helicobacteraceae</taxon>
        <taxon>Helicobacter</taxon>
    </lineage>
</organism>